<dbReference type="InterPro" id="IPR000629">
    <property type="entry name" value="RNA-helicase_DEAD-box_CS"/>
</dbReference>
<dbReference type="Pfam" id="PF00270">
    <property type="entry name" value="DEAD"/>
    <property type="match status" value="1"/>
</dbReference>
<sequence length="411" mass="44658">MPASCLCSSLLIPFAGAGGYGGGGYGGGAGGGFGGGDRMGALGAGLNKIDWTAGTLSHFEKNFYVEDKRVTARSDREVQEFRTAKQMSIQGQNIPKPVQSFDEAGFPDYIMSEIRKMGFTEPSAIQAQAWPVALQGRDIVAIAETGSGKTIGFALPAMVHINAQALLAPGDGPIALILAPTRELAVQIQQECARFGGSSRIRNCAVYGGVPKGPQIRDLQRGAEIVIATPGRLIDMLEAGKLNLRRVTYLVMDEADRMLDMGFEPQIRKILSQIRPDKQTCMFSATWPKEVQRLANDFLNNFIQVNIGSIELAANHNVKQVIEVCTDFEKRGRLIKHLDHISQENAKVLIFTGTKRVADDLTKYLRQDGWPALAIHGDKQQQERDWVLAEFKSGRSPIMVATAVASRGLGT</sequence>
<dbReference type="CDD" id="cd18787">
    <property type="entry name" value="SF2_C_DEAD"/>
    <property type="match status" value="1"/>
</dbReference>
<evidence type="ECO:0000256" key="3">
    <source>
        <dbReference type="ARBA" id="ARBA00022741"/>
    </source>
</evidence>
<dbReference type="FunFam" id="3.40.50.300:FF:000079">
    <property type="entry name" value="probable ATP-dependent RNA helicase DDX17"/>
    <property type="match status" value="1"/>
</dbReference>
<dbReference type="STRING" id="58919.A0A316ZHS7"/>
<dbReference type="GO" id="GO:0003724">
    <property type="term" value="F:RNA helicase activity"/>
    <property type="evidence" value="ECO:0007669"/>
    <property type="project" value="UniProtKB-EC"/>
</dbReference>
<evidence type="ECO:0000256" key="9">
    <source>
        <dbReference type="RuleBase" id="RU000492"/>
    </source>
</evidence>
<dbReference type="GeneID" id="37267101"/>
<evidence type="ECO:0000259" key="11">
    <source>
        <dbReference type="PROSITE" id="PS51192"/>
    </source>
</evidence>
<dbReference type="InterPro" id="IPR011545">
    <property type="entry name" value="DEAD/DEAH_box_helicase_dom"/>
</dbReference>
<dbReference type="SUPFAM" id="SSF52540">
    <property type="entry name" value="P-loop containing nucleoside triphosphate hydrolases"/>
    <property type="match status" value="2"/>
</dbReference>
<evidence type="ECO:0000256" key="1">
    <source>
        <dbReference type="ARBA" id="ARBA00004123"/>
    </source>
</evidence>
<dbReference type="PROSITE" id="PS51194">
    <property type="entry name" value="HELICASE_CTER"/>
    <property type="match status" value="1"/>
</dbReference>
<feature type="signal peptide" evidence="10">
    <location>
        <begin position="1"/>
        <end position="17"/>
    </location>
</feature>
<proteinExistence type="inferred from homology"/>
<keyword evidence="4 9" id="KW-0378">Hydrolase</keyword>
<evidence type="ECO:0000256" key="8">
    <source>
        <dbReference type="PROSITE-ProRule" id="PRU00552"/>
    </source>
</evidence>
<dbReference type="PANTHER" id="PTHR47958">
    <property type="entry name" value="ATP-DEPENDENT RNA HELICASE DBP3"/>
    <property type="match status" value="1"/>
</dbReference>
<dbReference type="InterPro" id="IPR014014">
    <property type="entry name" value="RNA_helicase_DEAD_Q_motif"/>
</dbReference>
<feature type="domain" description="DEAD-box RNA helicase Q" evidence="13">
    <location>
        <begin position="99"/>
        <end position="127"/>
    </location>
</feature>
<feature type="chain" id="PRO_5016348995" description="RNA helicase" evidence="10">
    <location>
        <begin position="18"/>
        <end position="411"/>
    </location>
</feature>
<dbReference type="GO" id="GO:0016787">
    <property type="term" value="F:hydrolase activity"/>
    <property type="evidence" value="ECO:0007669"/>
    <property type="project" value="UniProtKB-KW"/>
</dbReference>
<evidence type="ECO:0000256" key="10">
    <source>
        <dbReference type="SAM" id="SignalP"/>
    </source>
</evidence>
<protein>
    <recommendedName>
        <fullName evidence="2">RNA helicase</fullName>
        <ecNumber evidence="2">3.6.4.13</ecNumber>
    </recommendedName>
</protein>
<evidence type="ECO:0000256" key="6">
    <source>
        <dbReference type="ARBA" id="ARBA00022840"/>
    </source>
</evidence>
<dbReference type="PROSITE" id="PS00039">
    <property type="entry name" value="DEAD_ATP_HELICASE"/>
    <property type="match status" value="1"/>
</dbReference>
<dbReference type="CDD" id="cd17966">
    <property type="entry name" value="DEADc_DDX5_DDX17"/>
    <property type="match status" value="1"/>
</dbReference>
<dbReference type="Gene3D" id="3.40.50.300">
    <property type="entry name" value="P-loop containing nucleotide triphosphate hydrolases"/>
    <property type="match status" value="2"/>
</dbReference>
<evidence type="ECO:0000259" key="12">
    <source>
        <dbReference type="PROSITE" id="PS51194"/>
    </source>
</evidence>
<dbReference type="OrthoDB" id="196131at2759"/>
<keyword evidence="15" id="KW-1185">Reference proteome</keyword>
<evidence type="ECO:0000256" key="5">
    <source>
        <dbReference type="ARBA" id="ARBA00022806"/>
    </source>
</evidence>
<evidence type="ECO:0000256" key="7">
    <source>
        <dbReference type="ARBA" id="ARBA00023242"/>
    </source>
</evidence>
<dbReference type="EC" id="3.6.4.13" evidence="2"/>
<dbReference type="RefSeq" id="XP_025600124.1">
    <property type="nucleotide sequence ID" value="XM_025739555.1"/>
</dbReference>
<dbReference type="GO" id="GO:0003676">
    <property type="term" value="F:nucleic acid binding"/>
    <property type="evidence" value="ECO:0007669"/>
    <property type="project" value="InterPro"/>
</dbReference>
<feature type="domain" description="Helicase ATP-binding" evidence="11">
    <location>
        <begin position="130"/>
        <end position="305"/>
    </location>
</feature>
<dbReference type="GO" id="GO:0005524">
    <property type="term" value="F:ATP binding"/>
    <property type="evidence" value="ECO:0007669"/>
    <property type="project" value="UniProtKB-KW"/>
</dbReference>
<dbReference type="SMART" id="SM00487">
    <property type="entry name" value="DEXDc"/>
    <property type="match status" value="1"/>
</dbReference>
<keyword evidence="10" id="KW-0732">Signal</keyword>
<dbReference type="EMBL" id="KZ819287">
    <property type="protein sequence ID" value="PWN99845.1"/>
    <property type="molecule type" value="Genomic_DNA"/>
</dbReference>
<gene>
    <name evidence="14" type="ORF">FA09DRAFT_221860</name>
</gene>
<feature type="short sequence motif" description="Q motif" evidence="8">
    <location>
        <begin position="99"/>
        <end position="127"/>
    </location>
</feature>
<evidence type="ECO:0000259" key="13">
    <source>
        <dbReference type="PROSITE" id="PS51195"/>
    </source>
</evidence>
<evidence type="ECO:0000256" key="4">
    <source>
        <dbReference type="ARBA" id="ARBA00022801"/>
    </source>
</evidence>
<name>A0A316ZHS7_9BASI</name>
<accession>A0A316ZHS7</accession>
<dbReference type="InterPro" id="IPR027417">
    <property type="entry name" value="P-loop_NTPase"/>
</dbReference>
<organism evidence="14 15">
    <name type="scientific">Tilletiopsis washingtonensis</name>
    <dbReference type="NCBI Taxonomy" id="58919"/>
    <lineage>
        <taxon>Eukaryota</taxon>
        <taxon>Fungi</taxon>
        <taxon>Dikarya</taxon>
        <taxon>Basidiomycota</taxon>
        <taxon>Ustilaginomycotina</taxon>
        <taxon>Exobasidiomycetes</taxon>
        <taxon>Entylomatales</taxon>
        <taxon>Entylomatales incertae sedis</taxon>
        <taxon>Tilletiopsis</taxon>
    </lineage>
</organism>
<comment type="similarity">
    <text evidence="9">Belongs to the DEAD box helicase family.</text>
</comment>
<keyword evidence="7" id="KW-0539">Nucleus</keyword>
<keyword evidence="6 9" id="KW-0067">ATP-binding</keyword>
<dbReference type="GO" id="GO:0005634">
    <property type="term" value="C:nucleus"/>
    <property type="evidence" value="ECO:0007669"/>
    <property type="project" value="UniProtKB-SubCell"/>
</dbReference>
<dbReference type="Proteomes" id="UP000245946">
    <property type="component" value="Unassembled WGS sequence"/>
</dbReference>
<dbReference type="InterPro" id="IPR014001">
    <property type="entry name" value="Helicase_ATP-bd"/>
</dbReference>
<dbReference type="PROSITE" id="PS51195">
    <property type="entry name" value="Q_MOTIF"/>
    <property type="match status" value="1"/>
</dbReference>
<dbReference type="PROSITE" id="PS51192">
    <property type="entry name" value="HELICASE_ATP_BIND_1"/>
    <property type="match status" value="1"/>
</dbReference>
<keyword evidence="5 9" id="KW-0347">Helicase</keyword>
<comment type="subcellular location">
    <subcellularLocation>
        <location evidence="1">Nucleus</location>
    </subcellularLocation>
</comment>
<evidence type="ECO:0000313" key="15">
    <source>
        <dbReference type="Proteomes" id="UP000245946"/>
    </source>
</evidence>
<dbReference type="Pfam" id="PF00271">
    <property type="entry name" value="Helicase_C"/>
    <property type="match status" value="1"/>
</dbReference>
<keyword evidence="3 9" id="KW-0547">Nucleotide-binding</keyword>
<feature type="domain" description="Helicase C-terminal" evidence="12">
    <location>
        <begin position="333"/>
        <end position="411"/>
    </location>
</feature>
<evidence type="ECO:0000256" key="2">
    <source>
        <dbReference type="ARBA" id="ARBA00012552"/>
    </source>
</evidence>
<dbReference type="AlphaFoldDB" id="A0A316ZHS7"/>
<reference evidence="14 15" key="1">
    <citation type="journal article" date="2018" name="Mol. Biol. Evol.">
        <title>Broad Genomic Sampling Reveals a Smut Pathogenic Ancestry of the Fungal Clade Ustilaginomycotina.</title>
        <authorList>
            <person name="Kijpornyongpan T."/>
            <person name="Mondo S.J."/>
            <person name="Barry K."/>
            <person name="Sandor L."/>
            <person name="Lee J."/>
            <person name="Lipzen A."/>
            <person name="Pangilinan J."/>
            <person name="LaButti K."/>
            <person name="Hainaut M."/>
            <person name="Henrissat B."/>
            <person name="Grigoriev I.V."/>
            <person name="Spatafora J.W."/>
            <person name="Aime M.C."/>
        </authorList>
    </citation>
    <scope>NUCLEOTIDE SEQUENCE [LARGE SCALE GENOMIC DNA]</scope>
    <source>
        <strain evidence="14 15">MCA 4186</strain>
    </source>
</reference>
<dbReference type="InterPro" id="IPR001650">
    <property type="entry name" value="Helicase_C-like"/>
</dbReference>
<evidence type="ECO:0000313" key="14">
    <source>
        <dbReference type="EMBL" id="PWN99845.1"/>
    </source>
</evidence>